<proteinExistence type="predicted"/>
<evidence type="ECO:0000313" key="1">
    <source>
        <dbReference type="EMBL" id="KAI4357354.1"/>
    </source>
</evidence>
<comment type="caution">
    <text evidence="1">The sequence shown here is derived from an EMBL/GenBank/DDBJ whole genome shotgun (WGS) entry which is preliminary data.</text>
</comment>
<evidence type="ECO:0000313" key="2">
    <source>
        <dbReference type="Proteomes" id="UP000828941"/>
    </source>
</evidence>
<sequence>MFFSLSSTPTMPICLPRWNEFRECSGSSHGREENRFTMSDYPECYACTQVGVPAFHSSRCDTTRQRPHLEAAAGSSLMPITTGPESNAYSGRANGKKKKRGFGFSFGQVLDPRSRYVQRWNRAVLLARATALAVDPLFFYVVTLSGNGFPCFYMDRVLAVVVTVFRTCVDLVHVCHLWLQFRLAYVSSESLVVGCGKLVWDPRAIAMHNLRSLNKFWLDAFVILPIPQVIIWFVVPKLLEGERIKQTMTILLVGYLFQSLPNFYHSIYLMRRLKKVTGYIFGSVWWRFNLNVLAYLIVSHVAGGCWYILAMRRLVTCIQQQCDRRMNCNLPLFCSKGNNPSGVNLTSIESYCLEVDGPFNYGIYTPALLIFASNSLAVKILYPIFWGLLNLSSFGNELVPTSHWLEVLFSICITLGGLALFVTLIGNIQICLHAVMASKKRMQIRCRDLEWWMKRRQLPSHLRQRVRNFERQNWMSMGGQDEMQLIQDLPDGLRKDIKRYLCIDLIRKVPIFQMLDDIILDNICDMLRPVVYSQGEKIIREGDCVLKMVFILHGRVQRSQGLTKGFVATSVLEPGCFFGDELLLWCLRLPSSDRLPASSATFSCIDPLEAYGLDAYHLRYITCHFRYKFNQWSLKHMIRYYSSNWRTWGAVVIQLAWRRYRIRTKGEITHAMQNGGNENPQLKKFVTMFLSLRPNDHLE</sequence>
<protein>
    <submittedName>
        <fullName evidence="1">Uncharacterized protein</fullName>
    </submittedName>
</protein>
<keyword evidence="2" id="KW-1185">Reference proteome</keyword>
<gene>
    <name evidence="1" type="ORF">L6164_001308</name>
</gene>
<name>A0ACB9QAI0_BAUVA</name>
<reference evidence="1 2" key="1">
    <citation type="journal article" date="2022" name="DNA Res.">
        <title>Chromosomal-level genome assembly of the orchid tree Bauhinia variegata (Leguminosae; Cercidoideae) supports the allotetraploid origin hypothesis of Bauhinia.</title>
        <authorList>
            <person name="Zhong Y."/>
            <person name="Chen Y."/>
            <person name="Zheng D."/>
            <person name="Pang J."/>
            <person name="Liu Y."/>
            <person name="Luo S."/>
            <person name="Meng S."/>
            <person name="Qian L."/>
            <person name="Wei D."/>
            <person name="Dai S."/>
            <person name="Zhou R."/>
        </authorList>
    </citation>
    <scope>NUCLEOTIDE SEQUENCE [LARGE SCALE GENOMIC DNA]</scope>
    <source>
        <strain evidence="1">BV-YZ2020</strain>
    </source>
</reference>
<dbReference type="Proteomes" id="UP000828941">
    <property type="component" value="Chromosome 1"/>
</dbReference>
<organism evidence="1 2">
    <name type="scientific">Bauhinia variegata</name>
    <name type="common">Purple orchid tree</name>
    <name type="synonym">Phanera variegata</name>
    <dbReference type="NCBI Taxonomy" id="167791"/>
    <lineage>
        <taxon>Eukaryota</taxon>
        <taxon>Viridiplantae</taxon>
        <taxon>Streptophyta</taxon>
        <taxon>Embryophyta</taxon>
        <taxon>Tracheophyta</taxon>
        <taxon>Spermatophyta</taxon>
        <taxon>Magnoliopsida</taxon>
        <taxon>eudicotyledons</taxon>
        <taxon>Gunneridae</taxon>
        <taxon>Pentapetalae</taxon>
        <taxon>rosids</taxon>
        <taxon>fabids</taxon>
        <taxon>Fabales</taxon>
        <taxon>Fabaceae</taxon>
        <taxon>Cercidoideae</taxon>
        <taxon>Cercideae</taxon>
        <taxon>Bauhiniinae</taxon>
        <taxon>Bauhinia</taxon>
    </lineage>
</organism>
<dbReference type="EMBL" id="CM039426">
    <property type="protein sequence ID" value="KAI4357354.1"/>
    <property type="molecule type" value="Genomic_DNA"/>
</dbReference>
<accession>A0ACB9QAI0</accession>